<dbReference type="AlphaFoldDB" id="A0A915AQG4"/>
<keyword evidence="1" id="KW-1185">Reference proteome</keyword>
<protein>
    <submittedName>
        <fullName evidence="2">Ovule protein</fullName>
    </submittedName>
</protein>
<reference evidence="2" key="1">
    <citation type="submission" date="2022-11" db="UniProtKB">
        <authorList>
            <consortium name="WormBaseParasite"/>
        </authorList>
    </citation>
    <scope>IDENTIFICATION</scope>
</reference>
<proteinExistence type="predicted"/>
<organism evidence="1 2">
    <name type="scientific">Parascaris univalens</name>
    <name type="common">Nematode worm</name>
    <dbReference type="NCBI Taxonomy" id="6257"/>
    <lineage>
        <taxon>Eukaryota</taxon>
        <taxon>Metazoa</taxon>
        <taxon>Ecdysozoa</taxon>
        <taxon>Nematoda</taxon>
        <taxon>Chromadorea</taxon>
        <taxon>Rhabditida</taxon>
        <taxon>Spirurina</taxon>
        <taxon>Ascaridomorpha</taxon>
        <taxon>Ascaridoidea</taxon>
        <taxon>Ascarididae</taxon>
        <taxon>Parascaris</taxon>
    </lineage>
</organism>
<dbReference type="Proteomes" id="UP000887569">
    <property type="component" value="Unplaced"/>
</dbReference>
<name>A0A915AQG4_PARUN</name>
<sequence>MISILHSRYHRQQQVDLFMYSEAEVSIIFQWELNSWKPYLKEMQFCIVCLMELLTKLRTSLFFHTTITCLFQ</sequence>
<accession>A0A915AQG4</accession>
<evidence type="ECO:0000313" key="1">
    <source>
        <dbReference type="Proteomes" id="UP000887569"/>
    </source>
</evidence>
<evidence type="ECO:0000313" key="2">
    <source>
        <dbReference type="WBParaSite" id="PgR012_g004_t01"/>
    </source>
</evidence>
<dbReference type="WBParaSite" id="PgR012_g004_t01">
    <property type="protein sequence ID" value="PgR012_g004_t01"/>
    <property type="gene ID" value="PgR012_g004"/>
</dbReference>